<feature type="transmembrane region" description="Helical" evidence="2">
    <location>
        <begin position="119"/>
        <end position="140"/>
    </location>
</feature>
<feature type="region of interest" description="Disordered" evidence="1">
    <location>
        <begin position="331"/>
        <end position="350"/>
    </location>
</feature>
<dbReference type="AlphaFoldDB" id="A0A9Q0NE84"/>
<feature type="non-terminal residue" evidence="3">
    <location>
        <position position="527"/>
    </location>
</feature>
<feature type="region of interest" description="Disordered" evidence="1">
    <location>
        <begin position="362"/>
        <end position="411"/>
    </location>
</feature>
<keyword evidence="4" id="KW-1185">Reference proteome</keyword>
<keyword evidence="2" id="KW-0472">Membrane</keyword>
<accession>A0A9Q0NE84</accession>
<dbReference type="Proteomes" id="UP001151699">
    <property type="component" value="Chromosome A"/>
</dbReference>
<evidence type="ECO:0000313" key="4">
    <source>
        <dbReference type="Proteomes" id="UP001151699"/>
    </source>
</evidence>
<dbReference type="OrthoDB" id="8189004at2759"/>
<feature type="compositionally biased region" description="Polar residues" evidence="1">
    <location>
        <begin position="484"/>
        <end position="503"/>
    </location>
</feature>
<organism evidence="3 4">
    <name type="scientific">Pseudolycoriella hygida</name>
    <dbReference type="NCBI Taxonomy" id="35572"/>
    <lineage>
        <taxon>Eukaryota</taxon>
        <taxon>Metazoa</taxon>
        <taxon>Ecdysozoa</taxon>
        <taxon>Arthropoda</taxon>
        <taxon>Hexapoda</taxon>
        <taxon>Insecta</taxon>
        <taxon>Pterygota</taxon>
        <taxon>Neoptera</taxon>
        <taxon>Endopterygota</taxon>
        <taxon>Diptera</taxon>
        <taxon>Nematocera</taxon>
        <taxon>Sciaroidea</taxon>
        <taxon>Sciaridae</taxon>
        <taxon>Pseudolycoriella</taxon>
    </lineage>
</organism>
<feature type="region of interest" description="Disordered" evidence="1">
    <location>
        <begin position="468"/>
        <end position="503"/>
    </location>
</feature>
<comment type="caution">
    <text evidence="3">The sequence shown here is derived from an EMBL/GenBank/DDBJ whole genome shotgun (WGS) entry which is preliminary data.</text>
</comment>
<evidence type="ECO:0000256" key="1">
    <source>
        <dbReference type="SAM" id="MobiDB-lite"/>
    </source>
</evidence>
<reference evidence="3" key="1">
    <citation type="submission" date="2022-07" db="EMBL/GenBank/DDBJ databases">
        <authorList>
            <person name="Trinca V."/>
            <person name="Uliana J.V.C."/>
            <person name="Torres T.T."/>
            <person name="Ward R.J."/>
            <person name="Monesi N."/>
        </authorList>
    </citation>
    <scope>NUCLEOTIDE SEQUENCE</scope>
    <source>
        <strain evidence="3">HSMRA1968</strain>
        <tissue evidence="3">Whole embryos</tissue>
    </source>
</reference>
<protein>
    <submittedName>
        <fullName evidence="3">Uncharacterized protein</fullName>
    </submittedName>
</protein>
<gene>
    <name evidence="3" type="ORF">Bhyg_03723</name>
</gene>
<feature type="compositionally biased region" description="Polar residues" evidence="1">
    <location>
        <begin position="334"/>
        <end position="349"/>
    </location>
</feature>
<feature type="compositionally biased region" description="Basic and acidic residues" evidence="1">
    <location>
        <begin position="392"/>
        <end position="406"/>
    </location>
</feature>
<name>A0A9Q0NE84_9DIPT</name>
<sequence length="527" mass="57836">MVNIRILSTETKENVSIAMAKTARRSAASVPLSPLLPEYIKPSGVSAKSPADPLSPSDTIYTTNSSQKFNTTNNYTGTFSTNEFQNGSASSSNSTVFDKAGAERERIRMEFYATYDVMTGVRIAATLGGFFGLMVFLVVYKSRGETQETMKALKDPKIAAVAAAVMQEEADKELQEAMEATGMSIYPDEYDHIGFRRERLMSIGNVSAPSVLNRGYRFSSLSGGYSSLLAPQRRFSYSGGGRRSNSESSRVLSAYPMGGSFGIDDNFMETDGDEADDEFDQLTTSVDAEKSHCLYVPAKGQESRRSSSITCCSSESSYLERRYSSVTLGLTPLPQVSSRNPSRRQSSTDAWDYSYPGIQIIQPTPKSSPCPSEKIANENRKVDRHKSLTKQDSFDRISEYPDEKSDTATSVYNKKTDTSQVDTFSTQLIRRAPLASLSSFKVSSIDYQDSDLRSLGSDSVFAESYADTDDEMEQFSTDSDEISDAQSPPNTRTSNKSSTASTQVRVDVESIPLNCVKDTIELSLALL</sequence>
<keyword evidence="2" id="KW-1133">Transmembrane helix</keyword>
<keyword evidence="2" id="KW-0812">Transmembrane</keyword>
<evidence type="ECO:0000313" key="3">
    <source>
        <dbReference type="EMBL" id="KAJ6648493.1"/>
    </source>
</evidence>
<proteinExistence type="predicted"/>
<evidence type="ECO:0000256" key="2">
    <source>
        <dbReference type="SAM" id="Phobius"/>
    </source>
</evidence>
<dbReference type="EMBL" id="WJQU01000001">
    <property type="protein sequence ID" value="KAJ6648493.1"/>
    <property type="molecule type" value="Genomic_DNA"/>
</dbReference>
<feature type="compositionally biased region" description="Acidic residues" evidence="1">
    <location>
        <begin position="468"/>
        <end position="483"/>
    </location>
</feature>